<dbReference type="PANTHER" id="PTHR43229:SF2">
    <property type="entry name" value="NODULATION PROTEIN J"/>
    <property type="match status" value="1"/>
</dbReference>
<keyword evidence="1" id="KW-0472">Membrane</keyword>
<reference evidence="3" key="1">
    <citation type="journal article" date="2019" name="Int. J. Syst. Evol. Microbiol.">
        <title>The Global Catalogue of Microorganisms (GCM) 10K type strain sequencing project: providing services to taxonomists for standard genome sequencing and annotation.</title>
        <authorList>
            <consortium name="The Broad Institute Genomics Platform"/>
            <consortium name="The Broad Institute Genome Sequencing Center for Infectious Disease"/>
            <person name="Wu L."/>
            <person name="Ma J."/>
        </authorList>
    </citation>
    <scope>NUCLEOTIDE SEQUENCE [LARGE SCALE GENOMIC DNA]</scope>
    <source>
        <strain evidence="3">NBRC 110608</strain>
    </source>
</reference>
<gene>
    <name evidence="2" type="ORF">GCM10025872_18100</name>
</gene>
<dbReference type="InterPro" id="IPR051784">
    <property type="entry name" value="Nod_factor_ABC_transporter"/>
</dbReference>
<protein>
    <recommendedName>
        <fullName evidence="4">ABC-2 type transport system permease protein</fullName>
    </recommendedName>
</protein>
<name>A0ABN6YLC4_9MICO</name>
<sequence>MSHVAAAPAAPLQRIRAQAVFETRTLLSNGEQLLVSLVLPALALVGLVRASFPDLGPEPRVDVATPGVLALAVVSTAFTGQAIATAFDRRYGLLRLLGVTPLGPRGLLAGKAAAVGAVLLVQLAVLGALGLALGWRPAWSGLPGALLLVALGAYAFVCLALTLAGAVRAEGCSRSRTWCGCCCSSAAACCCRAGCCPPRWSRSPRGCPPARSATDSARP</sequence>
<feature type="transmembrane region" description="Helical" evidence="1">
    <location>
        <begin position="64"/>
        <end position="87"/>
    </location>
</feature>
<evidence type="ECO:0008006" key="4">
    <source>
        <dbReference type="Google" id="ProtNLM"/>
    </source>
</evidence>
<feature type="transmembrane region" description="Helical" evidence="1">
    <location>
        <begin position="145"/>
        <end position="167"/>
    </location>
</feature>
<evidence type="ECO:0000313" key="3">
    <source>
        <dbReference type="Proteomes" id="UP001321421"/>
    </source>
</evidence>
<organism evidence="2 3">
    <name type="scientific">Barrientosiimonas endolithica</name>
    <dbReference type="NCBI Taxonomy" id="1535208"/>
    <lineage>
        <taxon>Bacteria</taxon>
        <taxon>Bacillati</taxon>
        <taxon>Actinomycetota</taxon>
        <taxon>Actinomycetes</taxon>
        <taxon>Micrococcales</taxon>
        <taxon>Dermacoccaceae</taxon>
        <taxon>Barrientosiimonas</taxon>
    </lineage>
</organism>
<keyword evidence="3" id="KW-1185">Reference proteome</keyword>
<feature type="transmembrane region" description="Helical" evidence="1">
    <location>
        <begin position="33"/>
        <end position="52"/>
    </location>
</feature>
<evidence type="ECO:0000313" key="2">
    <source>
        <dbReference type="EMBL" id="BDZ58153.1"/>
    </source>
</evidence>
<dbReference type="PANTHER" id="PTHR43229">
    <property type="entry name" value="NODULATION PROTEIN J"/>
    <property type="match status" value="1"/>
</dbReference>
<evidence type="ECO:0000256" key="1">
    <source>
        <dbReference type="SAM" id="Phobius"/>
    </source>
</evidence>
<keyword evidence="1" id="KW-1133">Transmembrane helix</keyword>
<keyword evidence="1" id="KW-0812">Transmembrane</keyword>
<dbReference type="RefSeq" id="WP_433997057.1">
    <property type="nucleotide sequence ID" value="NZ_AP027735.1"/>
</dbReference>
<dbReference type="Proteomes" id="UP001321421">
    <property type="component" value="Chromosome"/>
</dbReference>
<accession>A0ABN6YLC4</accession>
<proteinExistence type="predicted"/>
<feature type="transmembrane region" description="Helical" evidence="1">
    <location>
        <begin position="108"/>
        <end position="133"/>
    </location>
</feature>
<dbReference type="EMBL" id="AP027735">
    <property type="protein sequence ID" value="BDZ58153.1"/>
    <property type="molecule type" value="Genomic_DNA"/>
</dbReference>